<dbReference type="Gene3D" id="1.10.10.10">
    <property type="entry name" value="Winged helix-like DNA-binding domain superfamily/Winged helix DNA-binding domain"/>
    <property type="match status" value="1"/>
</dbReference>
<dbReference type="InterPro" id="IPR011711">
    <property type="entry name" value="GntR_C"/>
</dbReference>
<dbReference type="SUPFAM" id="SSF46785">
    <property type="entry name" value="Winged helix' DNA-binding domain"/>
    <property type="match status" value="1"/>
</dbReference>
<dbReference type="InterPro" id="IPR008920">
    <property type="entry name" value="TF_FadR/GntR_C"/>
</dbReference>
<dbReference type="InterPro" id="IPR000524">
    <property type="entry name" value="Tscrpt_reg_HTH_GntR"/>
</dbReference>
<dbReference type="Pfam" id="PF07729">
    <property type="entry name" value="FCD"/>
    <property type="match status" value="1"/>
</dbReference>
<keyword evidence="1" id="KW-0805">Transcription regulation</keyword>
<evidence type="ECO:0000313" key="7">
    <source>
        <dbReference type="Proteomes" id="UP000603940"/>
    </source>
</evidence>
<dbReference type="SUPFAM" id="SSF48008">
    <property type="entry name" value="GntR ligand-binding domain-like"/>
    <property type="match status" value="1"/>
</dbReference>
<dbReference type="InterPro" id="IPR036388">
    <property type="entry name" value="WH-like_DNA-bd_sf"/>
</dbReference>
<accession>A0ABR7R204</accession>
<dbReference type="PROSITE" id="PS50949">
    <property type="entry name" value="HTH_GNTR"/>
    <property type="match status" value="1"/>
</dbReference>
<gene>
    <name evidence="6" type="ORF">IBL25_01575</name>
</gene>
<evidence type="ECO:0000256" key="4">
    <source>
        <dbReference type="SAM" id="MobiDB-lite"/>
    </source>
</evidence>
<evidence type="ECO:0000256" key="1">
    <source>
        <dbReference type="ARBA" id="ARBA00023015"/>
    </source>
</evidence>
<name>A0ABR7R204_9PROT</name>
<feature type="region of interest" description="Disordered" evidence="4">
    <location>
        <begin position="1"/>
        <end position="22"/>
    </location>
</feature>
<keyword evidence="2" id="KW-0238">DNA-binding</keyword>
<keyword evidence="3" id="KW-0804">Transcription</keyword>
<feature type="domain" description="HTH gntR-type" evidence="5">
    <location>
        <begin position="22"/>
        <end position="89"/>
    </location>
</feature>
<comment type="caution">
    <text evidence="6">The sequence shown here is derived from an EMBL/GenBank/DDBJ whole genome shotgun (WGS) entry which is preliminary data.</text>
</comment>
<evidence type="ECO:0000256" key="3">
    <source>
        <dbReference type="ARBA" id="ARBA00023163"/>
    </source>
</evidence>
<dbReference type="SMART" id="SM00895">
    <property type="entry name" value="FCD"/>
    <property type="match status" value="1"/>
</dbReference>
<keyword evidence="7" id="KW-1185">Reference proteome</keyword>
<dbReference type="PANTHER" id="PTHR43537">
    <property type="entry name" value="TRANSCRIPTIONAL REGULATOR, GNTR FAMILY"/>
    <property type="match status" value="1"/>
</dbReference>
<sequence length="237" mass="26093">MPSQSHPPDLAEKPRPAGRRRGGTVDYVVERIREALLSGRLALGQRLIEADMTQEFGISRGPWREAMRRLAAEGVVELVPNRGALVRRLSRQDIIDRFRIRQSLEGLAASLTASRMTGTDQRERFRAALELPDGKAEAEAPRAANFRLHRAIAEGAGNPQLLELITQLWGAELRGPEHAAYWRESAAEHARIVDAILAADPEAAERAMRQHLGAVLDRLLATPEAEAPWSGRSGRGG</sequence>
<protein>
    <submittedName>
        <fullName evidence="6">GntR family transcriptional regulator</fullName>
    </submittedName>
</protein>
<dbReference type="PANTHER" id="PTHR43537:SF24">
    <property type="entry name" value="GLUCONATE OPERON TRANSCRIPTIONAL REPRESSOR"/>
    <property type="match status" value="1"/>
</dbReference>
<dbReference type="SMART" id="SM00345">
    <property type="entry name" value="HTH_GNTR"/>
    <property type="match status" value="1"/>
</dbReference>
<evidence type="ECO:0000259" key="5">
    <source>
        <dbReference type="PROSITE" id="PS50949"/>
    </source>
</evidence>
<dbReference type="InterPro" id="IPR036390">
    <property type="entry name" value="WH_DNA-bd_sf"/>
</dbReference>
<dbReference type="Pfam" id="PF00392">
    <property type="entry name" value="GntR"/>
    <property type="match status" value="1"/>
</dbReference>
<dbReference type="RefSeq" id="WP_187776797.1">
    <property type="nucleotide sequence ID" value="NZ_JACTUZ010000002.1"/>
</dbReference>
<organism evidence="6 7">
    <name type="scientific">Pseudoroseomonas ludipueritiae</name>
    <dbReference type="NCBI Taxonomy" id="198093"/>
    <lineage>
        <taxon>Bacteria</taxon>
        <taxon>Pseudomonadati</taxon>
        <taxon>Pseudomonadota</taxon>
        <taxon>Alphaproteobacteria</taxon>
        <taxon>Acetobacterales</taxon>
        <taxon>Acetobacteraceae</taxon>
        <taxon>Pseudoroseomonas</taxon>
    </lineage>
</organism>
<dbReference type="EMBL" id="JACTUZ010000002">
    <property type="protein sequence ID" value="MBC9175635.1"/>
    <property type="molecule type" value="Genomic_DNA"/>
</dbReference>
<dbReference type="Proteomes" id="UP000603940">
    <property type="component" value="Unassembled WGS sequence"/>
</dbReference>
<dbReference type="CDD" id="cd07377">
    <property type="entry name" value="WHTH_GntR"/>
    <property type="match status" value="1"/>
</dbReference>
<evidence type="ECO:0000256" key="2">
    <source>
        <dbReference type="ARBA" id="ARBA00023125"/>
    </source>
</evidence>
<reference evidence="6 7" key="1">
    <citation type="journal article" date="2009" name="Int. J. Syst. Evol. Microbiol.">
        <title>Transfer of Teichococcus ludipueritiae and Muricoccus roseus to the genus Roseomonas, as Roseomonas ludipueritiae comb. nov. and Roseomonas rosea comb. nov., respectively, and emended description of the genus Roseomonas.</title>
        <authorList>
            <person name="Sanchez-Porro C."/>
            <person name="Gallego V."/>
            <person name="Busse H.J."/>
            <person name="Kampfer P."/>
            <person name="Ventosa A."/>
        </authorList>
    </citation>
    <scope>NUCLEOTIDE SEQUENCE [LARGE SCALE GENOMIC DNA]</scope>
    <source>
        <strain evidence="6 7">DSM 14915</strain>
    </source>
</reference>
<evidence type="ECO:0000313" key="6">
    <source>
        <dbReference type="EMBL" id="MBC9175635.1"/>
    </source>
</evidence>
<dbReference type="Gene3D" id="1.20.120.530">
    <property type="entry name" value="GntR ligand-binding domain-like"/>
    <property type="match status" value="1"/>
</dbReference>
<proteinExistence type="predicted"/>